<dbReference type="Proteomes" id="UP000000707">
    <property type="component" value="Unassembled WGS sequence"/>
</dbReference>
<evidence type="ECO:0000256" key="5">
    <source>
        <dbReference type="ARBA" id="ARBA00023274"/>
    </source>
</evidence>
<accession>G3B522</accession>
<dbReference type="GeneID" id="18247424"/>
<reference evidence="8 9" key="1">
    <citation type="journal article" date="2011" name="Proc. Natl. Acad. Sci. U.S.A.">
        <title>Comparative genomics of xylose-fermenting fungi for enhanced biofuel production.</title>
        <authorList>
            <person name="Wohlbach D.J."/>
            <person name="Kuo A."/>
            <person name="Sato T.K."/>
            <person name="Potts K.M."/>
            <person name="Salamov A.A."/>
            <person name="LaButti K.M."/>
            <person name="Sun H."/>
            <person name="Clum A."/>
            <person name="Pangilinan J.L."/>
            <person name="Lindquist E.A."/>
            <person name="Lucas S."/>
            <person name="Lapidus A."/>
            <person name="Jin M."/>
            <person name="Gunawan C."/>
            <person name="Balan V."/>
            <person name="Dale B.E."/>
            <person name="Jeffries T.W."/>
            <person name="Zinkel R."/>
            <person name="Barry K.W."/>
            <person name="Grigoriev I.V."/>
            <person name="Gasch A.P."/>
        </authorList>
    </citation>
    <scope>NUCLEOTIDE SEQUENCE [LARGE SCALE GENOMIC DNA]</scope>
    <source>
        <strain evidence="8">ATCC 10573</strain>
        <strain evidence="9">ATCC 10573 / BCRC 21748 / CBS 615 / JCM 9827 / NBRC 10315 / NRRL Y-1498 / VKM Y-70</strain>
    </source>
</reference>
<dbReference type="HOGENOM" id="CLU_872105_0_0_1"/>
<sequence length="297" mass="33859">MSQVFKRQLSASVKSCARNKPLKFSDLKSIQLREPITPTHRNFDVSPDHPLWAFFGNGSNSEHAYRTSDELDTTSRAWTMPELRRKSFDDLHKLWYIILKERNVIATERRLANAIDNVGTTALSDLDAKMGLSHKRIKQVLLERQTAYERAQTLTSDINEYLANFEQRYINAAEDEIASENDKLVRLQYAVFGIQPALEDYNLESDINQKFVEGISFIAKVKLGRHLAQNPNSSVQFPLNGVVEELPFLIRSVDQAVEEVSALRESGQSVLLDKIDVFPFVRNALGKVLEEFNQQSS</sequence>
<dbReference type="GO" id="GO:0005762">
    <property type="term" value="C:mitochondrial large ribosomal subunit"/>
    <property type="evidence" value="ECO:0007669"/>
    <property type="project" value="TreeGrafter"/>
</dbReference>
<evidence type="ECO:0000256" key="1">
    <source>
        <dbReference type="ARBA" id="ARBA00004173"/>
    </source>
</evidence>
<evidence type="ECO:0000256" key="3">
    <source>
        <dbReference type="ARBA" id="ARBA00022980"/>
    </source>
</evidence>
<dbReference type="InterPro" id="IPR010729">
    <property type="entry name" value="Ribosomal_uL29_mit"/>
</dbReference>
<dbReference type="GO" id="GO:0032543">
    <property type="term" value="P:mitochondrial translation"/>
    <property type="evidence" value="ECO:0007669"/>
    <property type="project" value="TreeGrafter"/>
</dbReference>
<protein>
    <recommendedName>
        <fullName evidence="6">Large ribosomal subunit protein uL29m</fullName>
    </recommendedName>
    <alternativeName>
        <fullName evidence="7">54S ribosomal protein L4, mitochondrial</fullName>
    </alternativeName>
</protein>
<dbReference type="AlphaFoldDB" id="G3B522"/>
<dbReference type="KEGG" id="cten:18247424"/>
<evidence type="ECO:0000256" key="7">
    <source>
        <dbReference type="ARBA" id="ARBA00035399"/>
    </source>
</evidence>
<dbReference type="EMBL" id="GL996524">
    <property type="protein sequence ID" value="EGV63546.1"/>
    <property type="molecule type" value="Genomic_DNA"/>
</dbReference>
<dbReference type="PANTHER" id="PTHR21183">
    <property type="entry name" value="RIBOSOMAL PROTEIN L47, MITOCHONDRIAL-RELATED"/>
    <property type="match status" value="1"/>
</dbReference>
<dbReference type="STRING" id="590646.G3B522"/>
<keyword evidence="9" id="KW-1185">Reference proteome</keyword>
<evidence type="ECO:0000313" key="8">
    <source>
        <dbReference type="EMBL" id="EGV63547.1"/>
    </source>
</evidence>
<dbReference type="Gene3D" id="6.10.140.1190">
    <property type="match status" value="1"/>
</dbReference>
<comment type="similarity">
    <text evidence="2">Belongs to the universal ribosomal protein uL29 family.</text>
</comment>
<dbReference type="eggNOG" id="KOG3331">
    <property type="taxonomic scope" value="Eukaryota"/>
</dbReference>
<name>G3B522_CANTC</name>
<evidence type="ECO:0000313" key="9">
    <source>
        <dbReference type="Proteomes" id="UP000000707"/>
    </source>
</evidence>
<keyword evidence="3" id="KW-0689">Ribosomal protein</keyword>
<keyword evidence="5" id="KW-0687">Ribonucleoprotein</keyword>
<gene>
    <name evidence="8" type="ORF">CANTEDRAFT_114430</name>
</gene>
<evidence type="ECO:0000256" key="6">
    <source>
        <dbReference type="ARBA" id="ARBA00035289"/>
    </source>
</evidence>
<dbReference type="Gene3D" id="6.10.330.20">
    <property type="match status" value="1"/>
</dbReference>
<dbReference type="OrthoDB" id="270763at2759"/>
<evidence type="ECO:0000256" key="2">
    <source>
        <dbReference type="ARBA" id="ARBA00009254"/>
    </source>
</evidence>
<dbReference type="Pfam" id="PF06984">
    <property type="entry name" value="MRP-L47"/>
    <property type="match status" value="1"/>
</dbReference>
<dbReference type="EMBL" id="GL996524">
    <property type="protein sequence ID" value="EGV63547.1"/>
    <property type="molecule type" value="Genomic_DNA"/>
</dbReference>
<organism evidence="9">
    <name type="scientific">Candida tenuis (strain ATCC 10573 / BCRC 21748 / CBS 615 / JCM 9827 / NBRC 10315 / NRRL Y-1498 / VKM Y-70)</name>
    <name type="common">Yeast</name>
    <name type="synonym">Yamadazyma tenuis</name>
    <dbReference type="NCBI Taxonomy" id="590646"/>
    <lineage>
        <taxon>Eukaryota</taxon>
        <taxon>Fungi</taxon>
        <taxon>Dikarya</taxon>
        <taxon>Ascomycota</taxon>
        <taxon>Saccharomycotina</taxon>
        <taxon>Pichiomycetes</taxon>
        <taxon>Debaryomycetaceae</taxon>
        <taxon>Yamadazyma</taxon>
    </lineage>
</organism>
<proteinExistence type="inferred from homology"/>
<dbReference type="GO" id="GO:0003735">
    <property type="term" value="F:structural constituent of ribosome"/>
    <property type="evidence" value="ECO:0007669"/>
    <property type="project" value="InterPro"/>
</dbReference>
<evidence type="ECO:0000256" key="4">
    <source>
        <dbReference type="ARBA" id="ARBA00023128"/>
    </source>
</evidence>
<comment type="subcellular location">
    <subcellularLocation>
        <location evidence="1">Mitochondrion</location>
    </subcellularLocation>
</comment>
<dbReference type="InterPro" id="IPR038340">
    <property type="entry name" value="MRP-L47_sf"/>
</dbReference>
<dbReference type="PANTHER" id="PTHR21183:SF18">
    <property type="entry name" value="LARGE RIBOSOMAL SUBUNIT PROTEIN UL29M"/>
    <property type="match status" value="1"/>
</dbReference>
<keyword evidence="4" id="KW-0496">Mitochondrion</keyword>